<name>A0A8J7F3P4_9CYAN</name>
<keyword evidence="3" id="KW-1185">Reference proteome</keyword>
<dbReference type="RefSeq" id="WP_193922282.1">
    <property type="nucleotide sequence ID" value="NZ_JADEWL010000060.1"/>
</dbReference>
<comment type="caution">
    <text evidence="2">The sequence shown here is derived from an EMBL/GenBank/DDBJ whole genome shotgun (WGS) entry which is preliminary data.</text>
</comment>
<accession>A0A8J7F3P4</accession>
<dbReference type="AlphaFoldDB" id="A0A8J7F3P4"/>
<feature type="signal peptide" evidence="1">
    <location>
        <begin position="1"/>
        <end position="21"/>
    </location>
</feature>
<sequence length="192" mass="21834">MKQAHLLKLTTIALLSLGSMAVVGGGFFFTQAFSNKKQVEVVTNNSNYQDIRHNIWSNQTQVKHFPAVVPNFATDVRVIYYPGSPQYGRIFQLRMKLPEMQIKKALNEYRDIAKYKYQGGDTNDHANQENGVPTTFLYTSDLQPGTFPTTYEILVLNANNRGTTNFPWNHGDSYGVAVDKIASEIVYWAEEW</sequence>
<protein>
    <submittedName>
        <fullName evidence="2">Uncharacterized protein</fullName>
    </submittedName>
</protein>
<feature type="chain" id="PRO_5035169004" evidence="1">
    <location>
        <begin position="22"/>
        <end position="192"/>
    </location>
</feature>
<gene>
    <name evidence="2" type="ORF">IQ247_17585</name>
</gene>
<reference evidence="2" key="1">
    <citation type="submission" date="2020-10" db="EMBL/GenBank/DDBJ databases">
        <authorList>
            <person name="Castelo-Branco R."/>
            <person name="Eusebio N."/>
            <person name="Adriana R."/>
            <person name="Vieira A."/>
            <person name="Brugerolle De Fraissinette N."/>
            <person name="Rezende De Castro R."/>
            <person name="Schneider M.P."/>
            <person name="Vasconcelos V."/>
            <person name="Leao P.N."/>
        </authorList>
    </citation>
    <scope>NUCLEOTIDE SEQUENCE</scope>
    <source>
        <strain evidence="2">LEGE 06105</strain>
    </source>
</reference>
<dbReference type="Proteomes" id="UP000620559">
    <property type="component" value="Unassembled WGS sequence"/>
</dbReference>
<proteinExistence type="predicted"/>
<evidence type="ECO:0000313" key="2">
    <source>
        <dbReference type="EMBL" id="MBE9214457.1"/>
    </source>
</evidence>
<evidence type="ECO:0000313" key="3">
    <source>
        <dbReference type="Proteomes" id="UP000620559"/>
    </source>
</evidence>
<organism evidence="2 3">
    <name type="scientific">Plectonema cf. radiosum LEGE 06105</name>
    <dbReference type="NCBI Taxonomy" id="945769"/>
    <lineage>
        <taxon>Bacteria</taxon>
        <taxon>Bacillati</taxon>
        <taxon>Cyanobacteriota</taxon>
        <taxon>Cyanophyceae</taxon>
        <taxon>Oscillatoriophycideae</taxon>
        <taxon>Oscillatoriales</taxon>
        <taxon>Microcoleaceae</taxon>
        <taxon>Plectonema</taxon>
    </lineage>
</organism>
<dbReference type="EMBL" id="JADEWL010000060">
    <property type="protein sequence ID" value="MBE9214457.1"/>
    <property type="molecule type" value="Genomic_DNA"/>
</dbReference>
<evidence type="ECO:0000256" key="1">
    <source>
        <dbReference type="SAM" id="SignalP"/>
    </source>
</evidence>
<keyword evidence="1" id="KW-0732">Signal</keyword>